<proteinExistence type="predicted"/>
<dbReference type="OrthoDB" id="70949at2759"/>
<name>A0A9W6TZ37_9STRA</name>
<feature type="compositionally biased region" description="Basic and acidic residues" evidence="1">
    <location>
        <begin position="172"/>
        <end position="188"/>
    </location>
</feature>
<keyword evidence="4" id="KW-1185">Reference proteome</keyword>
<dbReference type="EMBL" id="BSXT01000261">
    <property type="protein sequence ID" value="GMF22734.1"/>
    <property type="molecule type" value="Genomic_DNA"/>
</dbReference>
<feature type="region of interest" description="Disordered" evidence="1">
    <location>
        <begin position="159"/>
        <end position="211"/>
    </location>
</feature>
<evidence type="ECO:0000256" key="2">
    <source>
        <dbReference type="SAM" id="Phobius"/>
    </source>
</evidence>
<gene>
    <name evidence="3" type="ORF">Pfra01_000340700</name>
</gene>
<protein>
    <submittedName>
        <fullName evidence="3">Unnamed protein product</fullName>
    </submittedName>
</protein>
<keyword evidence="2" id="KW-0812">Transmembrane</keyword>
<reference evidence="3" key="1">
    <citation type="submission" date="2023-04" db="EMBL/GenBank/DDBJ databases">
        <title>Phytophthora fragariaefolia NBRC 109709.</title>
        <authorList>
            <person name="Ichikawa N."/>
            <person name="Sato H."/>
            <person name="Tonouchi N."/>
        </authorList>
    </citation>
    <scope>NUCLEOTIDE SEQUENCE</scope>
    <source>
        <strain evidence="3">NBRC 109709</strain>
    </source>
</reference>
<feature type="transmembrane region" description="Helical" evidence="2">
    <location>
        <begin position="374"/>
        <end position="392"/>
    </location>
</feature>
<evidence type="ECO:0000313" key="3">
    <source>
        <dbReference type="EMBL" id="GMF22734.1"/>
    </source>
</evidence>
<dbReference type="AlphaFoldDB" id="A0A9W6TZ37"/>
<dbReference type="Proteomes" id="UP001165121">
    <property type="component" value="Unassembled WGS sequence"/>
</dbReference>
<feature type="compositionally biased region" description="Polar residues" evidence="1">
    <location>
        <begin position="194"/>
        <end position="207"/>
    </location>
</feature>
<evidence type="ECO:0000256" key="1">
    <source>
        <dbReference type="SAM" id="MobiDB-lite"/>
    </source>
</evidence>
<keyword evidence="2" id="KW-1133">Transmembrane helix</keyword>
<sequence length="402" mass="44352">MVNCMSEPFAHPSLLYVGQLYYYVFWYILVGSDTPIDMLYWGMLLLNNIHIAFLNTGVYTDFKRSSSAFLAMPLHSNITSSVAFCLRTTTSAIDVSRCLPHRRSLGRRGLLGLNCGVVGAAAMETEADLLEGGDHDCEFDSGYGSDGFIVTRNIDEKEPTIGKLPSWQETGSRNRERDRGVSSSRRDGQASALDISSPSRKTSTRKVTSLRDKCSRAQMNCRKCADRTSGNGNVAASIATAATTSRAATGDALRPLYFLMKLAEQDNMADTTALILVPSLLTLLAVFEKPGSALTVLQDQTNLWLRCVCMFIGRLGGAFLAREIFTCKLRSRLRSSPEDLSEATHPDAITGSIDGMPARLWIQRLMLQDFHAQFWYLTAVTMVVTFGCFARVDLPLRFALLS</sequence>
<comment type="caution">
    <text evidence="3">The sequence shown here is derived from an EMBL/GenBank/DDBJ whole genome shotgun (WGS) entry which is preliminary data.</text>
</comment>
<evidence type="ECO:0000313" key="4">
    <source>
        <dbReference type="Proteomes" id="UP001165121"/>
    </source>
</evidence>
<keyword evidence="2" id="KW-0472">Membrane</keyword>
<organism evidence="3 4">
    <name type="scientific">Phytophthora fragariaefolia</name>
    <dbReference type="NCBI Taxonomy" id="1490495"/>
    <lineage>
        <taxon>Eukaryota</taxon>
        <taxon>Sar</taxon>
        <taxon>Stramenopiles</taxon>
        <taxon>Oomycota</taxon>
        <taxon>Peronosporomycetes</taxon>
        <taxon>Peronosporales</taxon>
        <taxon>Peronosporaceae</taxon>
        <taxon>Phytophthora</taxon>
    </lineage>
</organism>
<accession>A0A9W6TZ37</accession>